<dbReference type="InterPro" id="IPR050744">
    <property type="entry name" value="AI-2_Isomerase_LsrG"/>
</dbReference>
<reference evidence="3" key="1">
    <citation type="journal article" date="2005" name="Science">
        <title>Life at depth: Photobacterium profundum genome sequence and expression analysis.</title>
        <authorList>
            <person name="Vezzi A."/>
            <person name="Campanaro S."/>
            <person name="D'Angelo M."/>
            <person name="Simonato F."/>
            <person name="Vitulo N."/>
            <person name="Lauro F.M."/>
            <person name="Cestaro A."/>
            <person name="Malacrida G."/>
            <person name="Simionati B."/>
            <person name="Cannata N."/>
            <person name="Romualdi C."/>
            <person name="Bartlett D.H."/>
            <person name="Valle G."/>
        </authorList>
    </citation>
    <scope>NUCLEOTIDE SEQUENCE [LARGE SCALE GENOMIC DNA]</scope>
    <source>
        <strain evidence="3">ATCC BAA-1253 / SS9</strain>
    </source>
</reference>
<dbReference type="Gene3D" id="3.30.70.100">
    <property type="match status" value="1"/>
</dbReference>
<dbReference type="GO" id="GO:0003824">
    <property type="term" value="F:catalytic activity"/>
    <property type="evidence" value="ECO:0007669"/>
    <property type="project" value="TreeGrafter"/>
</dbReference>
<dbReference type="eggNOG" id="COG1359">
    <property type="taxonomic scope" value="Bacteria"/>
</dbReference>
<dbReference type="SUPFAM" id="SSF54909">
    <property type="entry name" value="Dimeric alpha+beta barrel"/>
    <property type="match status" value="1"/>
</dbReference>
<dbReference type="RefSeq" id="WP_011221679.1">
    <property type="nucleotide sequence ID" value="NC_006371.1"/>
</dbReference>
<dbReference type="InterPro" id="IPR007138">
    <property type="entry name" value="ABM_dom"/>
</dbReference>
<sequence>MPQIIVVIAKVEAKQDQLELVKSEALKLIEPTRKEPGCIEYNLQQDSENPEVFIFVERWESKELLSAHLESKHLQHFVKATENSVVSLTINEMFPVA</sequence>
<name>Q6LGQ7_PHOPR</name>
<dbReference type="HOGENOM" id="CLU_131496_11_1_6"/>
<dbReference type="EMBL" id="CR378680">
    <property type="protein sequence ID" value="CAG23523.1"/>
    <property type="molecule type" value="Genomic_DNA"/>
</dbReference>
<evidence type="ECO:0000259" key="1">
    <source>
        <dbReference type="PROSITE" id="PS51725"/>
    </source>
</evidence>
<feature type="domain" description="ABM" evidence="1">
    <location>
        <begin position="5"/>
        <end position="94"/>
    </location>
</feature>
<protein>
    <recommendedName>
        <fullName evidence="1">ABM domain-containing protein</fullName>
    </recommendedName>
</protein>
<evidence type="ECO:0000313" key="3">
    <source>
        <dbReference type="Proteomes" id="UP000000593"/>
    </source>
</evidence>
<dbReference type="PROSITE" id="PS51725">
    <property type="entry name" value="ABM"/>
    <property type="match status" value="1"/>
</dbReference>
<dbReference type="InterPro" id="IPR011008">
    <property type="entry name" value="Dimeric_a/b-barrel"/>
</dbReference>
<keyword evidence="3" id="KW-1185">Reference proteome</keyword>
<dbReference type="KEGG" id="ppr:PBPRB1663"/>
<organism evidence="2 3">
    <name type="scientific">Photobacterium profundum (strain SS9)</name>
    <dbReference type="NCBI Taxonomy" id="298386"/>
    <lineage>
        <taxon>Bacteria</taxon>
        <taxon>Pseudomonadati</taxon>
        <taxon>Pseudomonadota</taxon>
        <taxon>Gammaproteobacteria</taxon>
        <taxon>Vibrionales</taxon>
        <taxon>Vibrionaceae</taxon>
        <taxon>Photobacterium</taxon>
    </lineage>
</organism>
<dbReference type="Proteomes" id="UP000000593">
    <property type="component" value="Chromosome 2"/>
</dbReference>
<dbReference type="STRING" id="298386.PBPRB1663"/>
<proteinExistence type="predicted"/>
<dbReference type="PANTHER" id="PTHR33336">
    <property type="entry name" value="QUINOL MONOOXYGENASE YGIN-RELATED"/>
    <property type="match status" value="1"/>
</dbReference>
<evidence type="ECO:0000313" key="2">
    <source>
        <dbReference type="EMBL" id="CAG23523.1"/>
    </source>
</evidence>
<dbReference type="PANTHER" id="PTHR33336:SF3">
    <property type="entry name" value="ABM DOMAIN-CONTAINING PROTEIN"/>
    <property type="match status" value="1"/>
</dbReference>
<gene>
    <name evidence="2" type="primary">Y1744</name>
    <name evidence="2" type="ordered locus">PBPRB1663</name>
</gene>
<accession>Q6LGQ7</accession>
<dbReference type="AlphaFoldDB" id="Q6LGQ7"/>
<dbReference type="Pfam" id="PF03992">
    <property type="entry name" value="ABM"/>
    <property type="match status" value="1"/>
</dbReference>